<feature type="transmembrane region" description="Helical" evidence="1">
    <location>
        <begin position="69"/>
        <end position="91"/>
    </location>
</feature>
<dbReference type="Proteomes" id="UP000001574">
    <property type="component" value="Chromosome"/>
</dbReference>
<proteinExistence type="predicted"/>
<keyword evidence="1" id="KW-0812">Transmembrane</keyword>
<evidence type="ECO:0000313" key="3">
    <source>
        <dbReference type="Proteomes" id="UP000001574"/>
    </source>
</evidence>
<gene>
    <name evidence="2" type="ordered locus">MAV_5065</name>
</gene>
<feature type="transmembrane region" description="Helical" evidence="1">
    <location>
        <begin position="111"/>
        <end position="131"/>
    </location>
</feature>
<dbReference type="EMBL" id="CP000479">
    <property type="protein sequence ID" value="ABK65521.1"/>
    <property type="molecule type" value="Genomic_DNA"/>
</dbReference>
<keyword evidence="1" id="KW-0472">Membrane</keyword>
<reference evidence="2 3" key="1">
    <citation type="submission" date="2006-10" db="EMBL/GenBank/DDBJ databases">
        <authorList>
            <person name="Fleischmann R.D."/>
            <person name="Dodson R.J."/>
            <person name="Haft D.H."/>
            <person name="Merkel J.S."/>
            <person name="Nelson W.C."/>
            <person name="Fraser C.M."/>
        </authorList>
    </citation>
    <scope>NUCLEOTIDE SEQUENCE [LARGE SCALE GENOMIC DNA]</scope>
    <source>
        <strain evidence="2 3">104</strain>
    </source>
</reference>
<feature type="transmembrane region" description="Helical" evidence="1">
    <location>
        <begin position="143"/>
        <end position="167"/>
    </location>
</feature>
<feature type="transmembrane region" description="Helical" evidence="1">
    <location>
        <begin position="38"/>
        <end position="57"/>
    </location>
</feature>
<dbReference type="HOGENOM" id="CLU_801260_0_0_11"/>
<dbReference type="RefSeq" id="WP_011726427.1">
    <property type="nucleotide sequence ID" value="NC_008595.1"/>
</dbReference>
<accession>A0A0H2ZSY4</accession>
<feature type="transmembrane region" description="Helical" evidence="1">
    <location>
        <begin position="179"/>
        <end position="200"/>
    </location>
</feature>
<feature type="transmembrane region" description="Helical" evidence="1">
    <location>
        <begin position="209"/>
        <end position="234"/>
    </location>
</feature>
<feature type="transmembrane region" description="Helical" evidence="1">
    <location>
        <begin position="240"/>
        <end position="261"/>
    </location>
</feature>
<evidence type="ECO:0000256" key="1">
    <source>
        <dbReference type="SAM" id="Phobius"/>
    </source>
</evidence>
<evidence type="ECO:0000313" key="2">
    <source>
        <dbReference type="EMBL" id="ABK65521.1"/>
    </source>
</evidence>
<protein>
    <submittedName>
        <fullName evidence="2">Uncharacterized protein</fullName>
    </submittedName>
</protein>
<sequence>MDRIVATDWWPLVSDQQGWPPNIQPAPGPFTASPTAELIFFFVAGAAVVLFAVPWAVRAAVRSRNFTPLLVMGSGLICSLLEPMLDMLGHLHWAHNLVPAFTNFGITVPALIPLCYVAFLGLEAYFCYFVIRNGAHVQHFMMLLGIGIITDAVMETIGINLGIYLYYGVQPYKFLNFPYWWGFINGGSFVTVGAVLAFAVPRLRGAHKLWLLLAAPFGMMVAYFGVGFVHILALNSTMPVALRWVATTVMMAMMVGWMVVLHRLVGRPASLPAPHWTFWRIFAYGKVTPSRSVRMAMWQKMCDEAGVRPGDGIASDPEDPSQAVEVGPRFISNSADQVRARTRAAAR</sequence>
<name>A0A0H2ZSY4_MYCA1</name>
<keyword evidence="1" id="KW-1133">Transmembrane helix</keyword>
<organism evidence="2 3">
    <name type="scientific">Mycobacterium avium (strain 104)</name>
    <dbReference type="NCBI Taxonomy" id="243243"/>
    <lineage>
        <taxon>Bacteria</taxon>
        <taxon>Bacillati</taxon>
        <taxon>Actinomycetota</taxon>
        <taxon>Actinomycetes</taxon>
        <taxon>Mycobacteriales</taxon>
        <taxon>Mycobacteriaceae</taxon>
        <taxon>Mycobacterium</taxon>
        <taxon>Mycobacterium avium complex (MAC)</taxon>
    </lineage>
</organism>
<dbReference type="AlphaFoldDB" id="A0A0H2ZSY4"/>
<dbReference type="KEGG" id="mav:MAV_5065"/>